<name>A0ABM8EGM4_9BACT</name>
<dbReference type="EMBL" id="AP027151">
    <property type="protein sequence ID" value="BDV41581.1"/>
    <property type="molecule type" value="Genomic_DNA"/>
</dbReference>
<evidence type="ECO:0000313" key="2">
    <source>
        <dbReference type="Proteomes" id="UP001317705"/>
    </source>
</evidence>
<organism evidence="1 2">
    <name type="scientific">Geotalea uraniireducens</name>
    <dbReference type="NCBI Taxonomy" id="351604"/>
    <lineage>
        <taxon>Bacteria</taxon>
        <taxon>Pseudomonadati</taxon>
        <taxon>Thermodesulfobacteriota</taxon>
        <taxon>Desulfuromonadia</taxon>
        <taxon>Geobacterales</taxon>
        <taxon>Geobacteraceae</taxon>
        <taxon>Geotalea</taxon>
    </lineage>
</organism>
<sequence length="81" mass="9735">MERIREQIRIATIFTPGRQIKPVWFDWHNRKHSILRTTYFWREKVGDALLLHFSVTDGEALYELVYNTSDQSWLLNGIEVK</sequence>
<protein>
    <submittedName>
        <fullName evidence="1">Uncharacterized protein</fullName>
    </submittedName>
</protein>
<accession>A0ABM8EGM4</accession>
<dbReference type="Proteomes" id="UP001317705">
    <property type="component" value="Chromosome"/>
</dbReference>
<keyword evidence="2" id="KW-1185">Reference proteome</keyword>
<reference evidence="1 2" key="1">
    <citation type="submission" date="2022-12" db="EMBL/GenBank/DDBJ databases">
        <title>Polyphasic characterization of Geotalea uranireducens NIT-SL11 newly isolated from a complex of sewage sludge and microbially reduced graphene oxide.</title>
        <authorList>
            <person name="Xie L."/>
            <person name="Yoshida N."/>
            <person name="Meng L."/>
        </authorList>
    </citation>
    <scope>NUCLEOTIDE SEQUENCE [LARGE SCALE GENOMIC DNA]</scope>
    <source>
        <strain evidence="1 2">NIT-SL11</strain>
    </source>
</reference>
<evidence type="ECO:0000313" key="1">
    <source>
        <dbReference type="EMBL" id="BDV41581.1"/>
    </source>
</evidence>
<dbReference type="RefSeq" id="WP_282001584.1">
    <property type="nucleotide sequence ID" value="NZ_AP027151.1"/>
</dbReference>
<proteinExistence type="predicted"/>
<gene>
    <name evidence="1" type="ORF">GURASL_05040</name>
</gene>